<comment type="similarity">
    <text evidence="2">Belongs to the glycosyltransferase 32 family.</text>
</comment>
<dbReference type="Pfam" id="PF04572">
    <property type="entry name" value="Gb3_synth"/>
    <property type="match status" value="1"/>
</dbReference>
<dbReference type="InterPro" id="IPR029044">
    <property type="entry name" value="Nucleotide-diphossugar_trans"/>
</dbReference>
<feature type="domain" description="Alpha 1,4-glycosyltransferase" evidence="7">
    <location>
        <begin position="118"/>
        <end position="243"/>
    </location>
</feature>
<dbReference type="Gene3D" id="3.90.550.20">
    <property type="match status" value="1"/>
</dbReference>
<comment type="caution">
    <text evidence="8">The sequence shown here is derived from an EMBL/GenBank/DDBJ whole genome shotgun (WGS) entry which is preliminary data.</text>
</comment>
<evidence type="ECO:0000259" key="7">
    <source>
        <dbReference type="Pfam" id="PF04572"/>
    </source>
</evidence>
<organism evidence="8 9">
    <name type="scientific">Ranitomeya imitator</name>
    <name type="common">mimic poison frog</name>
    <dbReference type="NCBI Taxonomy" id="111125"/>
    <lineage>
        <taxon>Eukaryota</taxon>
        <taxon>Metazoa</taxon>
        <taxon>Chordata</taxon>
        <taxon>Craniata</taxon>
        <taxon>Vertebrata</taxon>
        <taxon>Euteleostomi</taxon>
        <taxon>Amphibia</taxon>
        <taxon>Batrachia</taxon>
        <taxon>Anura</taxon>
        <taxon>Neobatrachia</taxon>
        <taxon>Hyloidea</taxon>
        <taxon>Dendrobatidae</taxon>
        <taxon>Dendrobatinae</taxon>
        <taxon>Ranitomeya</taxon>
    </lineage>
</organism>
<evidence type="ECO:0000256" key="2">
    <source>
        <dbReference type="ARBA" id="ARBA00009003"/>
    </source>
</evidence>
<evidence type="ECO:0000256" key="1">
    <source>
        <dbReference type="ARBA" id="ARBA00004323"/>
    </source>
</evidence>
<evidence type="ECO:0000256" key="5">
    <source>
        <dbReference type="ARBA" id="ARBA00023034"/>
    </source>
</evidence>
<keyword evidence="3" id="KW-0328">Glycosyltransferase</keyword>
<dbReference type="Pfam" id="PF04488">
    <property type="entry name" value="Gly_transf_sug"/>
    <property type="match status" value="1"/>
</dbReference>
<gene>
    <name evidence="8" type="ORF">RIMI_LOCUS22559217</name>
</gene>
<evidence type="ECO:0000256" key="3">
    <source>
        <dbReference type="ARBA" id="ARBA00022676"/>
    </source>
</evidence>
<keyword evidence="4" id="KW-0808">Transferase</keyword>
<dbReference type="InterPro" id="IPR007652">
    <property type="entry name" value="A1-4-GlycosylTfrase_dom"/>
</dbReference>
<dbReference type="EMBL" id="CAUEEQ010078668">
    <property type="protein sequence ID" value="CAJ0967842.1"/>
    <property type="molecule type" value="Genomic_DNA"/>
</dbReference>
<comment type="subcellular location">
    <subcellularLocation>
        <location evidence="1">Golgi apparatus membrane</location>
        <topology evidence="1">Single-pass type II membrane protein</topology>
    </subcellularLocation>
</comment>
<dbReference type="PANTHER" id="PTHR12042">
    <property type="entry name" value="LACTOSYLCERAMIDE 4-ALPHA-GALACTOSYLTRANSFERASE ALPHA- 1,4-GALACTOSYLTRANSFERASE"/>
    <property type="match status" value="1"/>
</dbReference>
<accession>A0ABN9MNB9</accession>
<dbReference type="Proteomes" id="UP001176940">
    <property type="component" value="Unassembled WGS sequence"/>
</dbReference>
<keyword evidence="9" id="KW-1185">Reference proteome</keyword>
<proteinExistence type="inferred from homology"/>
<dbReference type="InterPro" id="IPR007577">
    <property type="entry name" value="GlycoTrfase_DXD_sugar-bd_CS"/>
</dbReference>
<evidence type="ECO:0000256" key="4">
    <source>
        <dbReference type="ARBA" id="ARBA00022679"/>
    </source>
</evidence>
<sequence>MAVHQHSPSNLMELERICKEEWQRIPTSSLQQIEISPVSDGANWRSLKRNLSPPKLKIISQQQSFWTHVSSDACRLALIGKYGGIYMDTDFISIQTIPFKDFLAAESSQYTSNGIFGFSPHHDFTQKCLEDFVKNYDSRIWGQQGPRLFTRILKTFCNLPQFVGYEDAICGNNTLLNPHRFYPIICPEWKKYYEVWDKFPSFNDSYSLHLWNFMNKEKLTMVPGSKTLVEHLYKQYCPFTYNATFS</sequence>
<reference evidence="8" key="1">
    <citation type="submission" date="2023-07" db="EMBL/GenBank/DDBJ databases">
        <authorList>
            <person name="Stuckert A."/>
        </authorList>
    </citation>
    <scope>NUCLEOTIDE SEQUENCE</scope>
</reference>
<name>A0ABN9MNB9_9NEOB</name>
<keyword evidence="6" id="KW-0472">Membrane</keyword>
<evidence type="ECO:0000256" key="6">
    <source>
        <dbReference type="ARBA" id="ARBA00023136"/>
    </source>
</evidence>
<evidence type="ECO:0000313" key="8">
    <source>
        <dbReference type="EMBL" id="CAJ0967842.1"/>
    </source>
</evidence>
<protein>
    <recommendedName>
        <fullName evidence="7">Alpha 1,4-glycosyltransferase domain-containing protein</fullName>
    </recommendedName>
</protein>
<dbReference type="PANTHER" id="PTHR12042:SF16">
    <property type="entry name" value="ALPHA-1,4-N-ACETYLGLUCOSAMINYLTRANSFERASE"/>
    <property type="match status" value="1"/>
</dbReference>
<dbReference type="SUPFAM" id="SSF53448">
    <property type="entry name" value="Nucleotide-diphospho-sugar transferases"/>
    <property type="match status" value="1"/>
</dbReference>
<dbReference type="InterPro" id="IPR051981">
    <property type="entry name" value="Glycosyltransf_32"/>
</dbReference>
<evidence type="ECO:0000313" key="9">
    <source>
        <dbReference type="Proteomes" id="UP001176940"/>
    </source>
</evidence>
<keyword evidence="5" id="KW-0333">Golgi apparatus</keyword>